<feature type="region of interest" description="Disordered" evidence="6">
    <location>
        <begin position="1"/>
        <end position="84"/>
    </location>
</feature>
<dbReference type="PANTHER" id="PTHR14978:SF0">
    <property type="entry name" value="BETA-CATENIN-LIKE PROTEIN 1"/>
    <property type="match status" value="1"/>
</dbReference>
<feature type="domain" description="Beta-catenin-like protein 1 N-terminal" evidence="7">
    <location>
        <begin position="87"/>
        <end position="193"/>
    </location>
</feature>
<evidence type="ECO:0000313" key="9">
    <source>
        <dbReference type="Proteomes" id="UP000800092"/>
    </source>
</evidence>
<evidence type="ECO:0000259" key="7">
    <source>
        <dbReference type="SMART" id="SM01156"/>
    </source>
</evidence>
<comment type="subcellular location">
    <subcellularLocation>
        <location evidence="1">Nucleus</location>
    </subcellularLocation>
</comment>
<dbReference type="InterPro" id="IPR011989">
    <property type="entry name" value="ARM-like"/>
</dbReference>
<dbReference type="PANTHER" id="PTHR14978">
    <property type="entry name" value="BETA-CATENIN-LIKE PROTEIN 1 NUCLEAR ASSOCIATED PROTEIN"/>
    <property type="match status" value="1"/>
</dbReference>
<gene>
    <name evidence="8" type="ORF">EV356DRAFT_503051</name>
</gene>
<dbReference type="SMART" id="SM01156">
    <property type="entry name" value="DUF1716"/>
    <property type="match status" value="1"/>
</dbReference>
<sequence length="539" mass="59770">MTSIDELFKSSGSSTASKRKFDSSGDPQQLYKSSRVKPNGDTNGELHATVEEGDDEEYGVARPPEDDEPEPEDDEEGRFFGGGVNKESKEALDYLDEYDQESYVPEKIDKAWVRKLGLNFEKRISKNAELRSKFEDDPQKFMGSEADLDASVKALSILSEHPELYEEFAKLGCVNSLVSLLSHENTDIAIDAIEIISELTDEDVQAEQTQWDAVVNAMLDADLLSLLISNFSRFDEANEADRSGVYHSLSVLENLASNSALATQIGTKTSILQLLLSRLSSTPSPTITQNTQYTAELLAILLQTSPDNRTAFLTNLQAPTNGIDTLLQLLAPYRRQDPPKDSDEEEYVSNLFDALTCLLDSPLAKPLFLDAEGIELLLIMLRDAPRPTRSRALRLLDHALGGAPAAATPVCERLVGAAGLKTVFGVFMKQQRKGGLDASGLEHLLGVFASLLRCLPGESAARIRVLAKFVEREWEKVGRLVELRREFAGKVGRVERKIEEEGRGLSREEKQDRSDEWLSRRLDAGLYCLQTVDVVLAWL</sequence>
<evidence type="ECO:0000256" key="2">
    <source>
        <dbReference type="ARBA" id="ARBA00022553"/>
    </source>
</evidence>
<dbReference type="Pfam" id="PF08216">
    <property type="entry name" value="CTNNBL"/>
    <property type="match status" value="1"/>
</dbReference>
<dbReference type="Proteomes" id="UP000800092">
    <property type="component" value="Unassembled WGS sequence"/>
</dbReference>
<dbReference type="OrthoDB" id="1898821at2759"/>
<evidence type="ECO:0000256" key="3">
    <source>
        <dbReference type="ARBA" id="ARBA00022737"/>
    </source>
</evidence>
<protein>
    <submittedName>
        <fullName evidence="8">DUF1716-domain-containing protein</fullName>
    </submittedName>
</protein>
<keyword evidence="2" id="KW-0597">Phosphoprotein</keyword>
<evidence type="ECO:0000313" key="8">
    <source>
        <dbReference type="EMBL" id="KAF2233826.1"/>
    </source>
</evidence>
<evidence type="ECO:0000256" key="5">
    <source>
        <dbReference type="ARBA" id="ARBA00023242"/>
    </source>
</evidence>
<dbReference type="SUPFAM" id="SSF48371">
    <property type="entry name" value="ARM repeat"/>
    <property type="match status" value="1"/>
</dbReference>
<organism evidence="8 9">
    <name type="scientific">Viridothelium virens</name>
    <name type="common">Speckled blister lichen</name>
    <name type="synonym">Trypethelium virens</name>
    <dbReference type="NCBI Taxonomy" id="1048519"/>
    <lineage>
        <taxon>Eukaryota</taxon>
        <taxon>Fungi</taxon>
        <taxon>Dikarya</taxon>
        <taxon>Ascomycota</taxon>
        <taxon>Pezizomycotina</taxon>
        <taxon>Dothideomycetes</taxon>
        <taxon>Dothideomycetes incertae sedis</taxon>
        <taxon>Trypetheliales</taxon>
        <taxon>Trypetheliaceae</taxon>
        <taxon>Viridothelium</taxon>
    </lineage>
</organism>
<proteinExistence type="predicted"/>
<dbReference type="AlphaFoldDB" id="A0A6A6H6W4"/>
<dbReference type="FunFam" id="1.25.10.10:FF:001136">
    <property type="entry name" value="Beta-catenin-like protein 1"/>
    <property type="match status" value="1"/>
</dbReference>
<dbReference type="GO" id="GO:0005681">
    <property type="term" value="C:spliceosomal complex"/>
    <property type="evidence" value="ECO:0007669"/>
    <property type="project" value="TreeGrafter"/>
</dbReference>
<evidence type="ECO:0000256" key="1">
    <source>
        <dbReference type="ARBA" id="ARBA00004123"/>
    </source>
</evidence>
<keyword evidence="3" id="KW-0677">Repeat</keyword>
<evidence type="ECO:0000256" key="6">
    <source>
        <dbReference type="SAM" id="MobiDB-lite"/>
    </source>
</evidence>
<dbReference type="InterPro" id="IPR016024">
    <property type="entry name" value="ARM-type_fold"/>
</dbReference>
<evidence type="ECO:0000256" key="4">
    <source>
        <dbReference type="ARBA" id="ARBA00023054"/>
    </source>
</evidence>
<dbReference type="GO" id="GO:0010467">
    <property type="term" value="P:gene expression"/>
    <property type="evidence" value="ECO:0007669"/>
    <property type="project" value="UniProtKB-ARBA"/>
</dbReference>
<accession>A0A6A6H6W4</accession>
<keyword evidence="9" id="KW-1185">Reference proteome</keyword>
<keyword evidence="4" id="KW-0175">Coiled coil</keyword>
<reference evidence="8" key="1">
    <citation type="journal article" date="2020" name="Stud. Mycol.">
        <title>101 Dothideomycetes genomes: a test case for predicting lifestyles and emergence of pathogens.</title>
        <authorList>
            <person name="Haridas S."/>
            <person name="Albert R."/>
            <person name="Binder M."/>
            <person name="Bloem J."/>
            <person name="Labutti K."/>
            <person name="Salamov A."/>
            <person name="Andreopoulos B."/>
            <person name="Baker S."/>
            <person name="Barry K."/>
            <person name="Bills G."/>
            <person name="Bluhm B."/>
            <person name="Cannon C."/>
            <person name="Castanera R."/>
            <person name="Culley D."/>
            <person name="Daum C."/>
            <person name="Ezra D."/>
            <person name="Gonzalez J."/>
            <person name="Henrissat B."/>
            <person name="Kuo A."/>
            <person name="Liang C."/>
            <person name="Lipzen A."/>
            <person name="Lutzoni F."/>
            <person name="Magnuson J."/>
            <person name="Mondo S."/>
            <person name="Nolan M."/>
            <person name="Ohm R."/>
            <person name="Pangilinan J."/>
            <person name="Park H.-J."/>
            <person name="Ramirez L."/>
            <person name="Alfaro M."/>
            <person name="Sun H."/>
            <person name="Tritt A."/>
            <person name="Yoshinaga Y."/>
            <person name="Zwiers L.-H."/>
            <person name="Turgeon B."/>
            <person name="Goodwin S."/>
            <person name="Spatafora J."/>
            <person name="Crous P."/>
            <person name="Grigoriev I."/>
        </authorList>
    </citation>
    <scope>NUCLEOTIDE SEQUENCE</scope>
    <source>
        <strain evidence="8">Tuck. ex Michener</strain>
    </source>
</reference>
<name>A0A6A6H6W4_VIRVR</name>
<dbReference type="EMBL" id="ML991803">
    <property type="protein sequence ID" value="KAF2233826.1"/>
    <property type="molecule type" value="Genomic_DNA"/>
</dbReference>
<feature type="non-terminal residue" evidence="8">
    <location>
        <position position="539"/>
    </location>
</feature>
<dbReference type="InterPro" id="IPR039678">
    <property type="entry name" value="CTNNBL1"/>
</dbReference>
<dbReference type="Gene3D" id="1.25.10.10">
    <property type="entry name" value="Leucine-rich Repeat Variant"/>
    <property type="match status" value="1"/>
</dbReference>
<dbReference type="InterPro" id="IPR013180">
    <property type="entry name" value="CTNNBL1_N"/>
</dbReference>
<feature type="compositionally biased region" description="Acidic residues" evidence="6">
    <location>
        <begin position="65"/>
        <end position="76"/>
    </location>
</feature>
<keyword evidence="5" id="KW-0539">Nucleus</keyword>